<comment type="caution">
    <text evidence="3">The sequence shown here is derived from an EMBL/GenBank/DDBJ whole genome shotgun (WGS) entry which is preliminary data.</text>
</comment>
<feature type="compositionally biased region" description="Polar residues" evidence="1">
    <location>
        <begin position="286"/>
        <end position="296"/>
    </location>
</feature>
<accession>A0A4S4MZL6</accession>
<feature type="region of interest" description="Disordered" evidence="1">
    <location>
        <begin position="72"/>
        <end position="296"/>
    </location>
</feature>
<name>A0A4S4MZL6_9APHY</name>
<gene>
    <name evidence="3" type="ORF">EUX98_g2198</name>
</gene>
<sequence length="296" mass="29150">MHKLNLVLTLVAAAAAVSARPLDVPVAAGNNKDVTNQQHTMPPLPHEVMPPAAQRYRRAAHELLSNSVMDGLQQSAPDTHSLSAVPALPAGAAPDTPAAQKDAPAAQKDAAVQKPPPPVRQQPAQGPDEKVVANPSTSSTSSPSSVSPGSSEKVATKPSTTSVSGKPEKAADGSSTATAYKKRALDRYTAGGNAKSGDTGDVDSGNINNIAGPDNTITNMGGNNVPQAGDTISGDATGGAGRGLGPGGNAETGDTGTANGGFVNNSAGVVNNVGPGNNAGDGGVSQTGEATGGTSF</sequence>
<organism evidence="3 4">
    <name type="scientific">Antrodiella citrinella</name>
    <dbReference type="NCBI Taxonomy" id="2447956"/>
    <lineage>
        <taxon>Eukaryota</taxon>
        <taxon>Fungi</taxon>
        <taxon>Dikarya</taxon>
        <taxon>Basidiomycota</taxon>
        <taxon>Agaricomycotina</taxon>
        <taxon>Agaricomycetes</taxon>
        <taxon>Polyporales</taxon>
        <taxon>Steccherinaceae</taxon>
        <taxon>Antrodiella</taxon>
    </lineage>
</organism>
<proteinExistence type="predicted"/>
<feature type="compositionally biased region" description="Low complexity" evidence="1">
    <location>
        <begin position="260"/>
        <end position="276"/>
    </location>
</feature>
<evidence type="ECO:0008006" key="5">
    <source>
        <dbReference type="Google" id="ProtNLM"/>
    </source>
</evidence>
<protein>
    <recommendedName>
        <fullName evidence="5">SMP domain-containing protein</fullName>
    </recommendedName>
</protein>
<evidence type="ECO:0000313" key="4">
    <source>
        <dbReference type="Proteomes" id="UP000308730"/>
    </source>
</evidence>
<feature type="compositionally biased region" description="Low complexity" evidence="1">
    <location>
        <begin position="135"/>
        <end position="151"/>
    </location>
</feature>
<feature type="chain" id="PRO_5020956912" description="SMP domain-containing protein" evidence="2">
    <location>
        <begin position="20"/>
        <end position="296"/>
    </location>
</feature>
<dbReference type="AlphaFoldDB" id="A0A4S4MZL6"/>
<feature type="compositionally biased region" description="Polar residues" evidence="1">
    <location>
        <begin position="72"/>
        <end position="82"/>
    </location>
</feature>
<dbReference type="OrthoDB" id="2758303at2759"/>
<feature type="signal peptide" evidence="2">
    <location>
        <begin position="1"/>
        <end position="19"/>
    </location>
</feature>
<reference evidence="3 4" key="1">
    <citation type="submission" date="2019-02" db="EMBL/GenBank/DDBJ databases">
        <title>Genome sequencing of the rare red list fungi Antrodiella citrinella (Flaviporus citrinellus).</title>
        <authorList>
            <person name="Buettner E."/>
            <person name="Kellner H."/>
        </authorList>
    </citation>
    <scope>NUCLEOTIDE SEQUENCE [LARGE SCALE GENOMIC DNA]</scope>
    <source>
        <strain evidence="3 4">DSM 108506</strain>
    </source>
</reference>
<feature type="compositionally biased region" description="Polar residues" evidence="1">
    <location>
        <begin position="205"/>
        <end position="226"/>
    </location>
</feature>
<feature type="compositionally biased region" description="Gly residues" evidence="1">
    <location>
        <begin position="236"/>
        <end position="250"/>
    </location>
</feature>
<dbReference type="EMBL" id="SGPM01000032">
    <property type="protein sequence ID" value="THH31986.1"/>
    <property type="molecule type" value="Genomic_DNA"/>
</dbReference>
<feature type="compositionally biased region" description="Low complexity" evidence="1">
    <location>
        <begin position="92"/>
        <end position="113"/>
    </location>
</feature>
<evidence type="ECO:0000313" key="3">
    <source>
        <dbReference type="EMBL" id="THH31986.1"/>
    </source>
</evidence>
<evidence type="ECO:0000256" key="1">
    <source>
        <dbReference type="SAM" id="MobiDB-lite"/>
    </source>
</evidence>
<evidence type="ECO:0000256" key="2">
    <source>
        <dbReference type="SAM" id="SignalP"/>
    </source>
</evidence>
<keyword evidence="4" id="KW-1185">Reference proteome</keyword>
<dbReference type="Proteomes" id="UP000308730">
    <property type="component" value="Unassembled WGS sequence"/>
</dbReference>
<keyword evidence="2" id="KW-0732">Signal</keyword>